<dbReference type="AlphaFoldDB" id="A0A9E2KZJ8"/>
<dbReference type="EC" id="2.6.1.-" evidence="6"/>
<dbReference type="InterPro" id="IPR015421">
    <property type="entry name" value="PyrdxlP-dep_Trfase_major"/>
</dbReference>
<name>A0A9E2KZJ8_9FUSO</name>
<dbReference type="EMBL" id="JAHLFN010000084">
    <property type="protein sequence ID" value="MBU3843228.1"/>
    <property type="molecule type" value="Genomic_DNA"/>
</dbReference>
<dbReference type="InterPro" id="IPR004838">
    <property type="entry name" value="NHTrfase_class1_PyrdxlP-BS"/>
</dbReference>
<reference evidence="8" key="1">
    <citation type="journal article" date="2021" name="PeerJ">
        <title>Extensive microbial diversity within the chicken gut microbiome revealed by metagenomics and culture.</title>
        <authorList>
            <person name="Gilroy R."/>
            <person name="Ravi A."/>
            <person name="Getino M."/>
            <person name="Pursley I."/>
            <person name="Horton D.L."/>
            <person name="Alikhan N.F."/>
            <person name="Baker D."/>
            <person name="Gharbi K."/>
            <person name="Hall N."/>
            <person name="Watson M."/>
            <person name="Adriaenssens E.M."/>
            <person name="Foster-Nyarko E."/>
            <person name="Jarju S."/>
            <person name="Secka A."/>
            <person name="Antonio M."/>
            <person name="Oren A."/>
            <person name="Chaudhuri R.R."/>
            <person name="La Ragione R."/>
            <person name="Hildebrand F."/>
            <person name="Pallen M.J."/>
        </authorList>
    </citation>
    <scope>NUCLEOTIDE SEQUENCE</scope>
    <source>
        <strain evidence="8">A6-441</strain>
    </source>
</reference>
<comment type="caution">
    <text evidence="8">The sequence shown here is derived from an EMBL/GenBank/DDBJ whole genome shotgun (WGS) entry which is preliminary data.</text>
</comment>
<evidence type="ECO:0000256" key="1">
    <source>
        <dbReference type="ARBA" id="ARBA00001933"/>
    </source>
</evidence>
<keyword evidence="3 6" id="KW-0032">Aminotransferase</keyword>
<organism evidence="8 9">
    <name type="scientific">Candidatus Fusobacterium pullicola</name>
    <dbReference type="NCBI Taxonomy" id="2838601"/>
    <lineage>
        <taxon>Bacteria</taxon>
        <taxon>Fusobacteriati</taxon>
        <taxon>Fusobacteriota</taxon>
        <taxon>Fusobacteriia</taxon>
        <taxon>Fusobacteriales</taxon>
        <taxon>Fusobacteriaceae</taxon>
        <taxon>Fusobacterium</taxon>
    </lineage>
</organism>
<dbReference type="InterPro" id="IPR050596">
    <property type="entry name" value="AspAT/PAT-like"/>
</dbReference>
<evidence type="ECO:0000259" key="7">
    <source>
        <dbReference type="Pfam" id="PF00155"/>
    </source>
</evidence>
<comment type="cofactor">
    <cofactor evidence="1 6">
        <name>pyridoxal 5'-phosphate</name>
        <dbReference type="ChEBI" id="CHEBI:597326"/>
    </cofactor>
</comment>
<evidence type="ECO:0000256" key="2">
    <source>
        <dbReference type="ARBA" id="ARBA00007441"/>
    </source>
</evidence>
<protein>
    <recommendedName>
        <fullName evidence="6">Aminotransferase</fullName>
        <ecNumber evidence="6">2.6.1.-</ecNumber>
    </recommendedName>
</protein>
<keyword evidence="4 6" id="KW-0808">Transferase</keyword>
<evidence type="ECO:0000256" key="5">
    <source>
        <dbReference type="ARBA" id="ARBA00022898"/>
    </source>
</evidence>
<dbReference type="PANTHER" id="PTHR46383:SF1">
    <property type="entry name" value="ASPARTATE AMINOTRANSFERASE"/>
    <property type="match status" value="1"/>
</dbReference>
<dbReference type="GO" id="GO:0008483">
    <property type="term" value="F:transaminase activity"/>
    <property type="evidence" value="ECO:0007669"/>
    <property type="project" value="UniProtKB-KW"/>
</dbReference>
<dbReference type="PRINTS" id="PR00753">
    <property type="entry name" value="ACCSYNTHASE"/>
</dbReference>
<dbReference type="SUPFAM" id="SSF53383">
    <property type="entry name" value="PLP-dependent transferases"/>
    <property type="match status" value="1"/>
</dbReference>
<dbReference type="PANTHER" id="PTHR46383">
    <property type="entry name" value="ASPARTATE AMINOTRANSFERASE"/>
    <property type="match status" value="1"/>
</dbReference>
<evidence type="ECO:0000313" key="8">
    <source>
        <dbReference type="EMBL" id="MBU3843228.1"/>
    </source>
</evidence>
<dbReference type="PROSITE" id="PS00105">
    <property type="entry name" value="AA_TRANSFER_CLASS_1"/>
    <property type="match status" value="1"/>
</dbReference>
<feature type="domain" description="Aminotransferase class I/classII large" evidence="7">
    <location>
        <begin position="27"/>
        <end position="340"/>
    </location>
</feature>
<proteinExistence type="inferred from homology"/>
<evidence type="ECO:0000256" key="3">
    <source>
        <dbReference type="ARBA" id="ARBA00022576"/>
    </source>
</evidence>
<dbReference type="GO" id="GO:0030170">
    <property type="term" value="F:pyridoxal phosphate binding"/>
    <property type="evidence" value="ECO:0007669"/>
    <property type="project" value="InterPro"/>
</dbReference>
<dbReference type="GO" id="GO:0006520">
    <property type="term" value="P:amino acid metabolic process"/>
    <property type="evidence" value="ECO:0007669"/>
    <property type="project" value="InterPro"/>
</dbReference>
<comment type="similarity">
    <text evidence="2 6">Belongs to the class-I pyridoxal-phosphate-dependent aminotransferase family.</text>
</comment>
<evidence type="ECO:0000313" key="9">
    <source>
        <dbReference type="Proteomes" id="UP000724657"/>
    </source>
</evidence>
<reference evidence="8" key="2">
    <citation type="submission" date="2021-04" db="EMBL/GenBank/DDBJ databases">
        <authorList>
            <person name="Gilroy R."/>
        </authorList>
    </citation>
    <scope>NUCLEOTIDE SEQUENCE</scope>
    <source>
        <strain evidence="8">A6-441</strain>
    </source>
</reference>
<dbReference type="InterPro" id="IPR015424">
    <property type="entry name" value="PyrdxlP-dep_Trfase"/>
</dbReference>
<dbReference type="Gene3D" id="3.40.640.10">
    <property type="entry name" value="Type I PLP-dependent aspartate aminotransferase-like (Major domain)"/>
    <property type="match status" value="1"/>
</dbReference>
<dbReference type="InterPro" id="IPR015422">
    <property type="entry name" value="PyrdxlP-dep_Trfase_small"/>
</dbReference>
<evidence type="ECO:0000256" key="4">
    <source>
        <dbReference type="ARBA" id="ARBA00022679"/>
    </source>
</evidence>
<gene>
    <name evidence="8" type="ORF">IAA47_09665</name>
</gene>
<dbReference type="Pfam" id="PF00155">
    <property type="entry name" value="Aminotran_1_2"/>
    <property type="match status" value="1"/>
</dbReference>
<sequence length="350" mass="40499">MSIGDILFNDYNLLANISSNIIKEKKINYTNSTGITELKKTILSIYDYQQNYNENNVIICNGAKHCLFNCLFSILEENDEVIIPIPYWPSYVDLTLLMKSKPIFVKNNSFIVKAEEIEKKITKKTKALIINNPNNPSGMIVDEKELEKIIDLAIKYNFYLICDEVYMDIYFSKRTKSILELKKSMLIKDKLIIINSVSKRFGLSGLRLGYMILPSSLVEVVKALQSNMTSNPNTIAQYTVDIILKEHQNINTILRKRLKSRKDYIIEKLKKLSSIRIKNYSEFGIYLLIETKEDSKIIFDKLLKEEGVAVMPGEVFGLEKYIRVSFSGKDEEFIEGVDRIVKFFNKKIDK</sequence>
<keyword evidence="5" id="KW-0663">Pyridoxal phosphate</keyword>
<dbReference type="InterPro" id="IPR004839">
    <property type="entry name" value="Aminotransferase_I/II_large"/>
</dbReference>
<dbReference type="Proteomes" id="UP000724657">
    <property type="component" value="Unassembled WGS sequence"/>
</dbReference>
<dbReference type="Gene3D" id="3.90.1150.10">
    <property type="entry name" value="Aspartate Aminotransferase, domain 1"/>
    <property type="match status" value="1"/>
</dbReference>
<accession>A0A9E2KZJ8</accession>
<dbReference type="CDD" id="cd00609">
    <property type="entry name" value="AAT_like"/>
    <property type="match status" value="1"/>
</dbReference>
<evidence type="ECO:0000256" key="6">
    <source>
        <dbReference type="RuleBase" id="RU000481"/>
    </source>
</evidence>